<dbReference type="AlphaFoldDB" id="A0A6C0CAM5"/>
<name>A0A6C0CAM5_9ZZZZ</name>
<evidence type="ECO:0000313" key="1">
    <source>
        <dbReference type="EMBL" id="QHT01152.1"/>
    </source>
</evidence>
<proteinExistence type="predicted"/>
<protein>
    <submittedName>
        <fullName evidence="1">Uncharacterized protein</fullName>
    </submittedName>
</protein>
<organism evidence="1">
    <name type="scientific">viral metagenome</name>
    <dbReference type="NCBI Taxonomy" id="1070528"/>
    <lineage>
        <taxon>unclassified sequences</taxon>
        <taxon>metagenomes</taxon>
        <taxon>organismal metagenomes</taxon>
    </lineage>
</organism>
<reference evidence="1" key="1">
    <citation type="journal article" date="2020" name="Nature">
        <title>Giant virus diversity and host interactions through global metagenomics.</title>
        <authorList>
            <person name="Schulz F."/>
            <person name="Roux S."/>
            <person name="Paez-Espino D."/>
            <person name="Jungbluth S."/>
            <person name="Walsh D.A."/>
            <person name="Denef V.J."/>
            <person name="McMahon K.D."/>
            <person name="Konstantinidis K.T."/>
            <person name="Eloe-Fadrosh E.A."/>
            <person name="Kyrpides N.C."/>
            <person name="Woyke T."/>
        </authorList>
    </citation>
    <scope>NUCLEOTIDE SEQUENCE</scope>
    <source>
        <strain evidence="1">GVMAG-M-3300020192-26</strain>
    </source>
</reference>
<sequence length="281" mass="32383">MITDDIDAIESIITTQNINIIKLLCTNSCLSRDNFVSALQNTRYDHKFIRLSPVFVSKLLDVADEYFGGLYEQDVLDHLLMNILMDRSDDKIMRDCCLRLINDKTKFNSWVIVNLPEDIFFDYVVTHDVHINDNMFSMILNLAGVNKNIVNWIVDKWISQDIPCDIGTAAYLLKIADNGEYFAQISQLFHSHNIYDAAILYNIIFFEFSLSQTSNFVASSMYSEELLLATKIMRNMMPIIEGNTMILIEEIYKMMQINSSIINLEYCASIMSKLTSLLQLL</sequence>
<accession>A0A6C0CAM5</accession>
<dbReference type="EMBL" id="MN739365">
    <property type="protein sequence ID" value="QHT01152.1"/>
    <property type="molecule type" value="Genomic_DNA"/>
</dbReference>